<evidence type="ECO:0000313" key="2">
    <source>
        <dbReference type="Proteomes" id="UP001055811"/>
    </source>
</evidence>
<sequence>MKLKTETVILLEFLVQCWLKKQKDPLAPDRQEAGENTIWTSGLLFGKGEDFLLFSQHKELKLTLKLKSRELLAAGSCD</sequence>
<protein>
    <submittedName>
        <fullName evidence="1">Uncharacterized protein</fullName>
    </submittedName>
</protein>
<reference evidence="1 2" key="2">
    <citation type="journal article" date="2022" name="Mol. Ecol. Resour.">
        <title>The genomes of chicory, endive, great burdock and yacon provide insights into Asteraceae paleo-polyploidization history and plant inulin production.</title>
        <authorList>
            <person name="Fan W."/>
            <person name="Wang S."/>
            <person name="Wang H."/>
            <person name="Wang A."/>
            <person name="Jiang F."/>
            <person name="Liu H."/>
            <person name="Zhao H."/>
            <person name="Xu D."/>
            <person name="Zhang Y."/>
        </authorList>
    </citation>
    <scope>NUCLEOTIDE SEQUENCE [LARGE SCALE GENOMIC DNA]</scope>
    <source>
        <strain evidence="2">cv. Punajuju</strain>
        <tissue evidence="1">Leaves</tissue>
    </source>
</reference>
<dbReference type="EMBL" id="CM042010">
    <property type="protein sequence ID" value="KAI3780956.1"/>
    <property type="molecule type" value="Genomic_DNA"/>
</dbReference>
<gene>
    <name evidence="1" type="ORF">L2E82_10951</name>
</gene>
<organism evidence="1 2">
    <name type="scientific">Cichorium intybus</name>
    <name type="common">Chicory</name>
    <dbReference type="NCBI Taxonomy" id="13427"/>
    <lineage>
        <taxon>Eukaryota</taxon>
        <taxon>Viridiplantae</taxon>
        <taxon>Streptophyta</taxon>
        <taxon>Embryophyta</taxon>
        <taxon>Tracheophyta</taxon>
        <taxon>Spermatophyta</taxon>
        <taxon>Magnoliopsida</taxon>
        <taxon>eudicotyledons</taxon>
        <taxon>Gunneridae</taxon>
        <taxon>Pentapetalae</taxon>
        <taxon>asterids</taxon>
        <taxon>campanulids</taxon>
        <taxon>Asterales</taxon>
        <taxon>Asteraceae</taxon>
        <taxon>Cichorioideae</taxon>
        <taxon>Cichorieae</taxon>
        <taxon>Cichoriinae</taxon>
        <taxon>Cichorium</taxon>
    </lineage>
</organism>
<keyword evidence="2" id="KW-1185">Reference proteome</keyword>
<evidence type="ECO:0000313" key="1">
    <source>
        <dbReference type="EMBL" id="KAI3780956.1"/>
    </source>
</evidence>
<dbReference type="Proteomes" id="UP001055811">
    <property type="component" value="Linkage Group LG02"/>
</dbReference>
<name>A0ACB9GD75_CICIN</name>
<comment type="caution">
    <text evidence="1">The sequence shown here is derived from an EMBL/GenBank/DDBJ whole genome shotgun (WGS) entry which is preliminary data.</text>
</comment>
<reference evidence="2" key="1">
    <citation type="journal article" date="2022" name="Mol. Ecol. Resour.">
        <title>The genomes of chicory, endive, great burdock and yacon provide insights into Asteraceae palaeo-polyploidization history and plant inulin production.</title>
        <authorList>
            <person name="Fan W."/>
            <person name="Wang S."/>
            <person name="Wang H."/>
            <person name="Wang A."/>
            <person name="Jiang F."/>
            <person name="Liu H."/>
            <person name="Zhao H."/>
            <person name="Xu D."/>
            <person name="Zhang Y."/>
        </authorList>
    </citation>
    <scope>NUCLEOTIDE SEQUENCE [LARGE SCALE GENOMIC DNA]</scope>
    <source>
        <strain evidence="2">cv. Punajuju</strain>
    </source>
</reference>
<accession>A0ACB9GD75</accession>
<proteinExistence type="predicted"/>